<keyword evidence="4" id="KW-0479">Metal-binding</keyword>
<keyword evidence="3" id="KW-0964">Secreted</keyword>
<feature type="compositionally biased region" description="Basic residues" evidence="12">
    <location>
        <begin position="616"/>
        <end position="629"/>
    </location>
</feature>
<feature type="compositionally biased region" description="Low complexity" evidence="12">
    <location>
        <begin position="518"/>
        <end position="537"/>
    </location>
</feature>
<keyword evidence="7" id="KW-0186">Copper</keyword>
<feature type="region of interest" description="Disordered" evidence="12">
    <location>
        <begin position="103"/>
        <end position="128"/>
    </location>
</feature>
<feature type="compositionally biased region" description="Basic and acidic residues" evidence="12">
    <location>
        <begin position="600"/>
        <end position="612"/>
    </location>
</feature>
<accession>A0A9P5N4A8</accession>
<name>A0A9P5N4A8_9AGAM</name>
<evidence type="ECO:0000256" key="12">
    <source>
        <dbReference type="SAM" id="MobiDB-lite"/>
    </source>
</evidence>
<reference evidence="13" key="2">
    <citation type="journal article" date="2020" name="Nat. Commun.">
        <title>Large-scale genome sequencing of mycorrhizal fungi provides insights into the early evolution of symbiotic traits.</title>
        <authorList>
            <person name="Miyauchi S."/>
            <person name="Kiss E."/>
            <person name="Kuo A."/>
            <person name="Drula E."/>
            <person name="Kohler A."/>
            <person name="Sanchez-Garcia M."/>
            <person name="Morin E."/>
            <person name="Andreopoulos B."/>
            <person name="Barry K.W."/>
            <person name="Bonito G."/>
            <person name="Buee M."/>
            <person name="Carver A."/>
            <person name="Chen C."/>
            <person name="Cichocki N."/>
            <person name="Clum A."/>
            <person name="Culley D."/>
            <person name="Crous P.W."/>
            <person name="Fauchery L."/>
            <person name="Girlanda M."/>
            <person name="Hayes R.D."/>
            <person name="Keri Z."/>
            <person name="LaButti K."/>
            <person name="Lipzen A."/>
            <person name="Lombard V."/>
            <person name="Magnuson J."/>
            <person name="Maillard F."/>
            <person name="Murat C."/>
            <person name="Nolan M."/>
            <person name="Ohm R.A."/>
            <person name="Pangilinan J."/>
            <person name="Pereira M.F."/>
            <person name="Perotto S."/>
            <person name="Peter M."/>
            <person name="Pfister S."/>
            <person name="Riley R."/>
            <person name="Sitrit Y."/>
            <person name="Stielow J.B."/>
            <person name="Szollosi G."/>
            <person name="Zifcakova L."/>
            <person name="Stursova M."/>
            <person name="Spatafora J.W."/>
            <person name="Tedersoo L."/>
            <person name="Vaario L.M."/>
            <person name="Yamada A."/>
            <person name="Yan M."/>
            <person name="Wang P."/>
            <person name="Xu J."/>
            <person name="Bruns T."/>
            <person name="Baldrian P."/>
            <person name="Vilgalys R."/>
            <person name="Dunand C."/>
            <person name="Henrissat B."/>
            <person name="Grigoriev I.V."/>
            <person name="Hibbett D."/>
            <person name="Nagy L.G."/>
            <person name="Martin F.M."/>
        </authorList>
    </citation>
    <scope>NUCLEOTIDE SEQUENCE</scope>
    <source>
        <strain evidence="13">Prilba</strain>
    </source>
</reference>
<keyword evidence="5" id="KW-0732">Signal</keyword>
<feature type="compositionally biased region" description="Polar residues" evidence="12">
    <location>
        <begin position="343"/>
        <end position="353"/>
    </location>
</feature>
<dbReference type="InterPro" id="IPR054497">
    <property type="entry name" value="LPMO_AA14"/>
</dbReference>
<keyword evidence="9" id="KW-1015">Disulfide bond</keyword>
<comment type="similarity">
    <text evidence="11">Belongs to the polysaccharide monooxygenase AA14 family.</text>
</comment>
<evidence type="ECO:0000256" key="1">
    <source>
        <dbReference type="ARBA" id="ARBA00001973"/>
    </source>
</evidence>
<feature type="compositionally biased region" description="Low complexity" evidence="12">
    <location>
        <begin position="450"/>
        <end position="485"/>
    </location>
</feature>
<keyword evidence="14" id="KW-1185">Reference proteome</keyword>
<evidence type="ECO:0000256" key="7">
    <source>
        <dbReference type="ARBA" id="ARBA00023008"/>
    </source>
</evidence>
<feature type="compositionally biased region" description="Polar residues" evidence="12">
    <location>
        <begin position="486"/>
        <end position="500"/>
    </location>
</feature>
<dbReference type="Pfam" id="PF22810">
    <property type="entry name" value="LPMO_AA14"/>
    <property type="match status" value="1"/>
</dbReference>
<evidence type="ECO:0000256" key="5">
    <source>
        <dbReference type="ARBA" id="ARBA00022729"/>
    </source>
</evidence>
<dbReference type="GO" id="GO:0004497">
    <property type="term" value="F:monooxygenase activity"/>
    <property type="evidence" value="ECO:0007669"/>
    <property type="project" value="UniProtKB-KW"/>
</dbReference>
<feature type="compositionally biased region" description="Polar residues" evidence="12">
    <location>
        <begin position="412"/>
        <end position="421"/>
    </location>
</feature>
<feature type="compositionally biased region" description="Low complexity" evidence="12">
    <location>
        <begin position="354"/>
        <end position="382"/>
    </location>
</feature>
<protein>
    <submittedName>
        <fullName evidence="13">Uncharacterized protein</fullName>
    </submittedName>
</protein>
<comment type="cofactor">
    <cofactor evidence="1">
        <name>Cu(2+)</name>
        <dbReference type="ChEBI" id="CHEBI:29036"/>
    </cofactor>
</comment>
<feature type="compositionally biased region" description="Polar residues" evidence="12">
    <location>
        <begin position="296"/>
        <end position="312"/>
    </location>
</feature>
<evidence type="ECO:0000256" key="9">
    <source>
        <dbReference type="ARBA" id="ARBA00023157"/>
    </source>
</evidence>
<feature type="compositionally biased region" description="Low complexity" evidence="12">
    <location>
        <begin position="314"/>
        <end position="339"/>
    </location>
</feature>
<evidence type="ECO:0000256" key="10">
    <source>
        <dbReference type="ARBA" id="ARBA00023180"/>
    </source>
</evidence>
<evidence type="ECO:0000256" key="6">
    <source>
        <dbReference type="ARBA" id="ARBA00023002"/>
    </source>
</evidence>
<feature type="region of interest" description="Disordered" evidence="12">
    <location>
        <begin position="292"/>
        <end position="629"/>
    </location>
</feature>
<sequence length="629" mass="66074">MRPWCSLGRAWFPLTLVGPSAERVQHRPTLISEPSAIWHPSMFGFNQTVIPHRPQDPLMNLTFDQWWFHGHLDSPPHPEDVMPLPVGKPKMIEISCDKDATSYWTSGPGGNQQSTSDPDNPCPGQPTTAFHANNINDLGGCALAVAYKSDANEVKPEDFVVFSVNHTCVWNLHTYFSVPADMPPCPNGKCICMFNWIHLPDSGSEQMYFNGFQCNFTDAQPGKNLGLPQVARRCGPEASNNFTWNYSNCTYGPKQPLYWLQAEGNNMFEGYYSPPLLNDLYNFRDGAQNDIFDGDYNTTSNSTGPASNSTVPAGQPTQTPSSSLSSLGPDPSSSGTSSPMAQPPSSATDTSGAQSTSPGASMPSSGPSQPSSSLPSQVTPTPAAKGTSEAAAELLASTPTSTDGSDPGDPPSTYSGNSMPEPSQLSSSLPSQVTQTSAAESTSDPTGQVDSPTDGSDPDDTTCTYSGDSMPEPSQQPSGSSLPSPVTQTAAPGSTSTSDPAGQVDSPTDGTDPDDSDPSCTYSDDSMPQPSSSSPSPVTQTAAPGNTSTSADPASQSPALDLEDPSGAKSTDTSTDSGMSMPTAGCSDDGSDGSNNNGTNEKRQPGKNEQAVRRAWGAHHRRSVGNHHH</sequence>
<evidence type="ECO:0000256" key="8">
    <source>
        <dbReference type="ARBA" id="ARBA00023033"/>
    </source>
</evidence>
<keyword evidence="10" id="KW-0325">Glycoprotein</keyword>
<dbReference type="EMBL" id="WHVB01000002">
    <property type="protein sequence ID" value="KAF8486164.1"/>
    <property type="molecule type" value="Genomic_DNA"/>
</dbReference>
<comment type="caution">
    <text evidence="13">The sequence shown here is derived from an EMBL/GenBank/DDBJ whole genome shotgun (WGS) entry which is preliminary data.</text>
</comment>
<dbReference type="AlphaFoldDB" id="A0A9P5N4A8"/>
<evidence type="ECO:0000256" key="4">
    <source>
        <dbReference type="ARBA" id="ARBA00022723"/>
    </source>
</evidence>
<organism evidence="13 14">
    <name type="scientific">Russula ochroleuca</name>
    <dbReference type="NCBI Taxonomy" id="152965"/>
    <lineage>
        <taxon>Eukaryota</taxon>
        <taxon>Fungi</taxon>
        <taxon>Dikarya</taxon>
        <taxon>Basidiomycota</taxon>
        <taxon>Agaricomycotina</taxon>
        <taxon>Agaricomycetes</taxon>
        <taxon>Russulales</taxon>
        <taxon>Russulaceae</taxon>
        <taxon>Russula</taxon>
    </lineage>
</organism>
<proteinExistence type="inferred from homology"/>
<evidence type="ECO:0000313" key="14">
    <source>
        <dbReference type="Proteomes" id="UP000759537"/>
    </source>
</evidence>
<reference evidence="13" key="1">
    <citation type="submission" date="2019-10" db="EMBL/GenBank/DDBJ databases">
        <authorList>
            <consortium name="DOE Joint Genome Institute"/>
            <person name="Kuo A."/>
            <person name="Miyauchi S."/>
            <person name="Kiss E."/>
            <person name="Drula E."/>
            <person name="Kohler A."/>
            <person name="Sanchez-Garcia M."/>
            <person name="Andreopoulos B."/>
            <person name="Barry K.W."/>
            <person name="Bonito G."/>
            <person name="Buee M."/>
            <person name="Carver A."/>
            <person name="Chen C."/>
            <person name="Cichocki N."/>
            <person name="Clum A."/>
            <person name="Culley D."/>
            <person name="Crous P.W."/>
            <person name="Fauchery L."/>
            <person name="Girlanda M."/>
            <person name="Hayes R."/>
            <person name="Keri Z."/>
            <person name="LaButti K."/>
            <person name="Lipzen A."/>
            <person name="Lombard V."/>
            <person name="Magnuson J."/>
            <person name="Maillard F."/>
            <person name="Morin E."/>
            <person name="Murat C."/>
            <person name="Nolan M."/>
            <person name="Ohm R."/>
            <person name="Pangilinan J."/>
            <person name="Pereira M."/>
            <person name="Perotto S."/>
            <person name="Peter M."/>
            <person name="Riley R."/>
            <person name="Sitrit Y."/>
            <person name="Stielow B."/>
            <person name="Szollosi G."/>
            <person name="Zifcakova L."/>
            <person name="Stursova M."/>
            <person name="Spatafora J.W."/>
            <person name="Tedersoo L."/>
            <person name="Vaario L.-M."/>
            <person name="Yamada A."/>
            <person name="Yan M."/>
            <person name="Wang P."/>
            <person name="Xu J."/>
            <person name="Bruns T."/>
            <person name="Baldrian P."/>
            <person name="Vilgalys R."/>
            <person name="Henrissat B."/>
            <person name="Grigoriev I.V."/>
            <person name="Hibbett D."/>
            <person name="Nagy L.G."/>
            <person name="Martin F.M."/>
        </authorList>
    </citation>
    <scope>NUCLEOTIDE SEQUENCE</scope>
    <source>
        <strain evidence="13">Prilba</strain>
    </source>
</reference>
<gene>
    <name evidence="13" type="ORF">DFH94DRAFT_171655</name>
</gene>
<dbReference type="OrthoDB" id="2019572at2759"/>
<feature type="compositionally biased region" description="Polar residues" evidence="12">
    <location>
        <begin position="538"/>
        <end position="558"/>
    </location>
</feature>
<dbReference type="Proteomes" id="UP000759537">
    <property type="component" value="Unassembled WGS sequence"/>
</dbReference>
<dbReference type="GO" id="GO:0046872">
    <property type="term" value="F:metal ion binding"/>
    <property type="evidence" value="ECO:0007669"/>
    <property type="project" value="UniProtKB-KW"/>
</dbReference>
<comment type="subcellular location">
    <subcellularLocation>
        <location evidence="2">Secreted</location>
    </subcellularLocation>
</comment>
<dbReference type="GO" id="GO:0005576">
    <property type="term" value="C:extracellular region"/>
    <property type="evidence" value="ECO:0007669"/>
    <property type="project" value="UniProtKB-SubCell"/>
</dbReference>
<evidence type="ECO:0000256" key="3">
    <source>
        <dbReference type="ARBA" id="ARBA00022525"/>
    </source>
</evidence>
<feature type="compositionally biased region" description="Polar residues" evidence="12">
    <location>
        <begin position="433"/>
        <end position="449"/>
    </location>
</feature>
<keyword evidence="6" id="KW-0560">Oxidoreductase</keyword>
<feature type="compositionally biased region" description="Low complexity" evidence="12">
    <location>
        <begin position="422"/>
        <end position="432"/>
    </location>
</feature>
<keyword evidence="8" id="KW-0503">Monooxygenase</keyword>
<evidence type="ECO:0000256" key="11">
    <source>
        <dbReference type="ARBA" id="ARBA00046340"/>
    </source>
</evidence>
<evidence type="ECO:0000256" key="2">
    <source>
        <dbReference type="ARBA" id="ARBA00004613"/>
    </source>
</evidence>
<evidence type="ECO:0000313" key="13">
    <source>
        <dbReference type="EMBL" id="KAF8486164.1"/>
    </source>
</evidence>